<dbReference type="PANTHER" id="PTHR45850">
    <property type="entry name" value="SORTING NEXIN FAMILY MEMBER"/>
    <property type="match status" value="1"/>
</dbReference>
<reference evidence="2 3" key="1">
    <citation type="submission" date="2019-06" db="EMBL/GenBank/DDBJ databases">
        <title>Discovery of a novel chromosome fission-fusion reversal in muntjac.</title>
        <authorList>
            <person name="Mudd A.B."/>
            <person name="Bredeson J.V."/>
            <person name="Baum R."/>
            <person name="Hockemeyer D."/>
            <person name="Rokhsar D.S."/>
        </authorList>
    </citation>
    <scope>NUCLEOTIDE SEQUENCE [LARGE SCALE GENOMIC DNA]</scope>
    <source>
        <strain evidence="2">UTSW_UCB_Mm</strain>
        <tissue evidence="2">Fibroblast cell line</tissue>
    </source>
</reference>
<evidence type="ECO:0000313" key="3">
    <source>
        <dbReference type="Proteomes" id="UP000326458"/>
    </source>
</evidence>
<evidence type="ECO:0000256" key="1">
    <source>
        <dbReference type="SAM" id="MobiDB-lite"/>
    </source>
</evidence>
<protein>
    <submittedName>
        <fullName evidence="2">Uncharacterized protein</fullName>
    </submittedName>
</protein>
<keyword evidence="3" id="KW-1185">Reference proteome</keyword>
<gene>
    <name evidence="2" type="ORF">FD754_003064</name>
</gene>
<dbReference type="PANTHER" id="PTHR45850:SF4">
    <property type="entry name" value="SORTING NEXIN-6"/>
    <property type="match status" value="1"/>
</dbReference>
<dbReference type="GO" id="GO:0005768">
    <property type="term" value="C:endosome"/>
    <property type="evidence" value="ECO:0007669"/>
    <property type="project" value="TreeGrafter"/>
</dbReference>
<organism evidence="2 3">
    <name type="scientific">Muntiacus muntjak</name>
    <name type="common">Barking deer</name>
    <name type="synonym">Indian muntjac</name>
    <dbReference type="NCBI Taxonomy" id="9888"/>
    <lineage>
        <taxon>Eukaryota</taxon>
        <taxon>Metazoa</taxon>
        <taxon>Chordata</taxon>
        <taxon>Craniata</taxon>
        <taxon>Vertebrata</taxon>
        <taxon>Euteleostomi</taxon>
        <taxon>Mammalia</taxon>
        <taxon>Eutheria</taxon>
        <taxon>Laurasiatheria</taxon>
        <taxon>Artiodactyla</taxon>
        <taxon>Ruminantia</taxon>
        <taxon>Pecora</taxon>
        <taxon>Cervidae</taxon>
        <taxon>Muntiacinae</taxon>
        <taxon>Muntiacus</taxon>
    </lineage>
</organism>
<comment type="caution">
    <text evidence="2">The sequence shown here is derived from an EMBL/GenBank/DDBJ whole genome shotgun (WGS) entry which is preliminary data.</text>
</comment>
<feature type="non-terminal residue" evidence="2">
    <location>
        <position position="1"/>
    </location>
</feature>
<name>A0A5N3WDJ8_MUNMU</name>
<dbReference type="EMBL" id="VCEA01000001">
    <property type="protein sequence ID" value="KAB0358908.1"/>
    <property type="molecule type" value="Genomic_DNA"/>
</dbReference>
<dbReference type="Proteomes" id="UP000326458">
    <property type="component" value="Unassembled WGS sequence"/>
</dbReference>
<feature type="compositionally biased region" description="Polar residues" evidence="1">
    <location>
        <begin position="65"/>
        <end position="86"/>
    </location>
</feature>
<feature type="compositionally biased region" description="Basic and acidic residues" evidence="1">
    <location>
        <begin position="31"/>
        <end position="64"/>
    </location>
</feature>
<dbReference type="AlphaFoldDB" id="A0A5N3WDJ8"/>
<feature type="region of interest" description="Disordered" evidence="1">
    <location>
        <begin position="26"/>
        <end position="86"/>
    </location>
</feature>
<evidence type="ECO:0000313" key="2">
    <source>
        <dbReference type="EMBL" id="KAB0358908.1"/>
    </source>
</evidence>
<sequence>VDISDSLSKRDKVKFTVHTKSYIIHPALPRPDCDASREELQKLGKGEGSITKEESTKMKQESEKSNLPPSNGSTASYLDHQVSSQI</sequence>
<dbReference type="GO" id="GO:0005829">
    <property type="term" value="C:cytosol"/>
    <property type="evidence" value="ECO:0007669"/>
    <property type="project" value="GOC"/>
</dbReference>
<dbReference type="GO" id="GO:0042147">
    <property type="term" value="P:retrograde transport, endosome to Golgi"/>
    <property type="evidence" value="ECO:0007669"/>
    <property type="project" value="TreeGrafter"/>
</dbReference>
<accession>A0A5N3WDJ8</accession>
<proteinExistence type="predicted"/>